<keyword evidence="6" id="KW-1185">Reference proteome</keyword>
<feature type="compositionally biased region" description="Polar residues" evidence="4">
    <location>
        <begin position="130"/>
        <end position="146"/>
    </location>
</feature>
<dbReference type="Pfam" id="PF00436">
    <property type="entry name" value="SSB"/>
    <property type="match status" value="1"/>
</dbReference>
<keyword evidence="1 2" id="KW-0238">DNA-binding</keyword>
<protein>
    <recommendedName>
        <fullName evidence="2 3">Single-stranded DNA-binding protein</fullName>
        <shortName evidence="2">SSB</shortName>
    </recommendedName>
</protein>
<dbReference type="GO" id="GO:0003677">
    <property type="term" value="F:DNA binding"/>
    <property type="evidence" value="ECO:0007669"/>
    <property type="project" value="UniProtKB-KW"/>
</dbReference>
<evidence type="ECO:0000256" key="1">
    <source>
        <dbReference type="ARBA" id="ARBA00023125"/>
    </source>
</evidence>
<dbReference type="PANTHER" id="PTHR10302:SF27">
    <property type="entry name" value="SINGLE-STRANDED DNA-BINDING PROTEIN"/>
    <property type="match status" value="1"/>
</dbReference>
<dbReference type="HAMAP" id="MF_00984">
    <property type="entry name" value="SSB"/>
    <property type="match status" value="1"/>
</dbReference>
<proteinExistence type="inferred from homology"/>
<comment type="subunit">
    <text evidence="2">Homotetramer.</text>
</comment>
<evidence type="ECO:0000256" key="3">
    <source>
        <dbReference type="RuleBase" id="RU000524"/>
    </source>
</evidence>
<dbReference type="InterPro" id="IPR011344">
    <property type="entry name" value="ssDNA-bd"/>
</dbReference>
<dbReference type="InterPro" id="IPR000424">
    <property type="entry name" value="Primosome_PriB/ssb"/>
</dbReference>
<dbReference type="SUPFAM" id="SSF50249">
    <property type="entry name" value="Nucleic acid-binding proteins"/>
    <property type="match status" value="1"/>
</dbReference>
<dbReference type="PANTHER" id="PTHR10302">
    <property type="entry name" value="SINGLE-STRANDED DNA-BINDING PROTEIN"/>
    <property type="match status" value="1"/>
</dbReference>
<comment type="caution">
    <text evidence="2">Lacks conserved residue(s) required for the propagation of feature annotation.</text>
</comment>
<evidence type="ECO:0000313" key="6">
    <source>
        <dbReference type="Proteomes" id="UP000036185"/>
    </source>
</evidence>
<dbReference type="CDD" id="cd04496">
    <property type="entry name" value="SSB_OBF"/>
    <property type="match status" value="1"/>
</dbReference>
<dbReference type="PROSITE" id="PS50935">
    <property type="entry name" value="SSB"/>
    <property type="match status" value="1"/>
</dbReference>
<feature type="region of interest" description="Disordered" evidence="4">
    <location>
        <begin position="119"/>
        <end position="166"/>
    </location>
</feature>
<evidence type="ECO:0000256" key="2">
    <source>
        <dbReference type="HAMAP-Rule" id="MF_00984"/>
    </source>
</evidence>
<gene>
    <name evidence="5" type="ORF">CulFRC58_1690</name>
</gene>
<dbReference type="NCBIfam" id="NF005851">
    <property type="entry name" value="PRK07772.1"/>
    <property type="match status" value="1"/>
</dbReference>
<dbReference type="InterPro" id="IPR012340">
    <property type="entry name" value="NA-bd_OB-fold"/>
</dbReference>
<dbReference type="Proteomes" id="UP000036185">
    <property type="component" value="Chromosome"/>
</dbReference>
<organism evidence="5 6">
    <name type="scientific">Corynebacterium ulcerans FRC58</name>
    <dbReference type="NCBI Taxonomy" id="1408268"/>
    <lineage>
        <taxon>Bacteria</taxon>
        <taxon>Bacillati</taxon>
        <taxon>Actinomycetota</taxon>
        <taxon>Actinomycetes</taxon>
        <taxon>Mycobacteriales</taxon>
        <taxon>Corynebacteriaceae</taxon>
        <taxon>Corynebacterium</taxon>
    </lineage>
</organism>
<evidence type="ECO:0000256" key="4">
    <source>
        <dbReference type="SAM" id="MobiDB-lite"/>
    </source>
</evidence>
<evidence type="ECO:0000313" key="5">
    <source>
        <dbReference type="EMBL" id="AKN77544.1"/>
    </source>
</evidence>
<name>A0ABN4GZM0_CORUL</name>
<dbReference type="RefSeq" id="WP_029974397.1">
    <property type="nucleotide sequence ID" value="NZ_CP011913.1"/>
</dbReference>
<sequence>MAQGDIPVTMAGNLVADPELRYTPGGAAVASFRVASTPRKYDSQAGGWVDGDPVFMACSAWNQLGENAAQSLEKGMRVIVSGRLRQRSYETQGGEKRTVMELEVDEVGPSLKYASAQVTRNPREGGGAQYGQNTAQQARRTTNGARPNTGAVSDPWGPQGATEPPF</sequence>
<dbReference type="NCBIfam" id="TIGR00621">
    <property type="entry name" value="ssb"/>
    <property type="match status" value="1"/>
</dbReference>
<dbReference type="Gene3D" id="2.40.50.140">
    <property type="entry name" value="Nucleic acid-binding proteins"/>
    <property type="match status" value="1"/>
</dbReference>
<dbReference type="EMBL" id="CP011913">
    <property type="protein sequence ID" value="AKN77544.1"/>
    <property type="molecule type" value="Genomic_DNA"/>
</dbReference>
<accession>A0ABN4GZM0</accession>
<reference evidence="5 6" key="1">
    <citation type="journal article" date="2014" name="Int. J. Syst. Evol. Microbiol.">
        <title>Draft Genome Sequence of Corynebacterium ulcerans FRC58, Isolated from the Bronchitic Aspiration of a Patient in France.</title>
        <authorList>
            <person name="Silva Ado S."/>
            <person name="Barauna R.A."/>
            <person name="de Sa P.C."/>
            <person name="das Gracas D.A."/>
            <person name="Carneiro A.R."/>
            <person name="Thouvenin M."/>
            <person name="Azevedo V."/>
            <person name="Badell E."/>
            <person name="Guiso N."/>
            <person name="da Silva A.L."/>
            <person name="Ramos R.T."/>
        </authorList>
    </citation>
    <scope>NUCLEOTIDE SEQUENCE [LARGE SCALE GENOMIC DNA]</scope>
    <source>
        <strain evidence="5 6">FRC58</strain>
    </source>
</reference>